<comment type="caution">
    <text evidence="2">The sequence shown here is derived from an EMBL/GenBank/DDBJ whole genome shotgun (WGS) entry which is preliminary data.</text>
</comment>
<sequence>MVVQDSIVQSLNVEEDGTGLTCSLASNIISQLPGGNPTLPHQVDGPQGVLELAQDGAQEMELCVRLGFPCGRFMTQLGNRGRDSKIPATGSLPGCWVGVAMMGVAYRIFQEGRFSPSPESRVFPRASGRGGNGLPQALEARWKQDRFRTSGRPLFSPSQSLCVDPALTSIENGPRGDSGEGRGTRGQPVGSNTSSVNQMQILTSGSPEPVRTGRIPPL</sequence>
<dbReference type="AlphaFoldDB" id="V8NBG0"/>
<proteinExistence type="predicted"/>
<dbReference type="EMBL" id="AZIM01005702">
    <property type="protein sequence ID" value="ETE59291.1"/>
    <property type="molecule type" value="Genomic_DNA"/>
</dbReference>
<keyword evidence="3" id="KW-1185">Reference proteome</keyword>
<dbReference type="OrthoDB" id="1882547at2759"/>
<feature type="non-terminal residue" evidence="2">
    <location>
        <position position="1"/>
    </location>
</feature>
<reference evidence="2 3" key="1">
    <citation type="journal article" date="2013" name="Proc. Natl. Acad. Sci. U.S.A.">
        <title>The king cobra genome reveals dynamic gene evolution and adaptation in the snake venom system.</title>
        <authorList>
            <person name="Vonk F.J."/>
            <person name="Casewell N.R."/>
            <person name="Henkel C.V."/>
            <person name="Heimberg A.M."/>
            <person name="Jansen H.J."/>
            <person name="McCleary R.J."/>
            <person name="Kerkkamp H.M."/>
            <person name="Vos R.A."/>
            <person name="Guerreiro I."/>
            <person name="Calvete J.J."/>
            <person name="Wuster W."/>
            <person name="Woods A.E."/>
            <person name="Logan J.M."/>
            <person name="Harrison R.A."/>
            <person name="Castoe T.A."/>
            <person name="de Koning A.P."/>
            <person name="Pollock D.D."/>
            <person name="Yandell M."/>
            <person name="Calderon D."/>
            <person name="Renjifo C."/>
            <person name="Currier R.B."/>
            <person name="Salgado D."/>
            <person name="Pla D."/>
            <person name="Sanz L."/>
            <person name="Hyder A.S."/>
            <person name="Ribeiro J.M."/>
            <person name="Arntzen J.W."/>
            <person name="van den Thillart G.E."/>
            <person name="Boetzer M."/>
            <person name="Pirovano W."/>
            <person name="Dirks R.P."/>
            <person name="Spaink H.P."/>
            <person name="Duboule D."/>
            <person name="McGlinn E."/>
            <person name="Kini R.M."/>
            <person name="Richardson M.K."/>
        </authorList>
    </citation>
    <scope>NUCLEOTIDE SEQUENCE</scope>
    <source>
        <tissue evidence="2">Blood</tissue>
    </source>
</reference>
<feature type="compositionally biased region" description="Polar residues" evidence="1">
    <location>
        <begin position="189"/>
        <end position="206"/>
    </location>
</feature>
<feature type="region of interest" description="Disordered" evidence="1">
    <location>
        <begin position="166"/>
        <end position="218"/>
    </location>
</feature>
<evidence type="ECO:0000313" key="2">
    <source>
        <dbReference type="EMBL" id="ETE59291.1"/>
    </source>
</evidence>
<evidence type="ECO:0000256" key="1">
    <source>
        <dbReference type="SAM" id="MobiDB-lite"/>
    </source>
</evidence>
<gene>
    <name evidence="2" type="primary">PRDX5</name>
    <name evidence="2" type="ORF">L345_14977</name>
</gene>
<accession>V8NBG0</accession>
<name>V8NBG0_OPHHA</name>
<dbReference type="Proteomes" id="UP000018936">
    <property type="component" value="Unassembled WGS sequence"/>
</dbReference>
<organism evidence="2 3">
    <name type="scientific">Ophiophagus hannah</name>
    <name type="common">King cobra</name>
    <name type="synonym">Naja hannah</name>
    <dbReference type="NCBI Taxonomy" id="8665"/>
    <lineage>
        <taxon>Eukaryota</taxon>
        <taxon>Metazoa</taxon>
        <taxon>Chordata</taxon>
        <taxon>Craniata</taxon>
        <taxon>Vertebrata</taxon>
        <taxon>Euteleostomi</taxon>
        <taxon>Lepidosauria</taxon>
        <taxon>Squamata</taxon>
        <taxon>Bifurcata</taxon>
        <taxon>Unidentata</taxon>
        <taxon>Episquamata</taxon>
        <taxon>Toxicofera</taxon>
        <taxon>Serpentes</taxon>
        <taxon>Colubroidea</taxon>
        <taxon>Elapidae</taxon>
        <taxon>Elapinae</taxon>
        <taxon>Ophiophagus</taxon>
    </lineage>
</organism>
<evidence type="ECO:0000313" key="3">
    <source>
        <dbReference type="Proteomes" id="UP000018936"/>
    </source>
</evidence>
<protein>
    <submittedName>
        <fullName evidence="2">Peroxiredoxin-5, mitochondrial</fullName>
    </submittedName>
</protein>